<dbReference type="InterPro" id="IPR008269">
    <property type="entry name" value="Lon_proteolytic"/>
</dbReference>
<dbReference type="AlphaFoldDB" id="A0AAU7V8F6"/>
<organism evidence="2">
    <name type="scientific">Scrofimicrobium appendicitidis</name>
    <dbReference type="NCBI Taxonomy" id="3079930"/>
    <lineage>
        <taxon>Bacteria</taxon>
        <taxon>Bacillati</taxon>
        <taxon>Actinomycetota</taxon>
        <taxon>Actinomycetes</taxon>
        <taxon>Actinomycetales</taxon>
        <taxon>Actinomycetaceae</taxon>
        <taxon>Scrofimicrobium</taxon>
    </lineage>
</organism>
<dbReference type="InterPro" id="IPR020568">
    <property type="entry name" value="Ribosomal_Su5_D2-typ_SF"/>
</dbReference>
<dbReference type="EC" id="3.4.21.-" evidence="2"/>
<dbReference type="GO" id="GO:0005524">
    <property type="term" value="F:ATP binding"/>
    <property type="evidence" value="ECO:0007669"/>
    <property type="project" value="InterPro"/>
</dbReference>
<dbReference type="GO" id="GO:0030163">
    <property type="term" value="P:protein catabolic process"/>
    <property type="evidence" value="ECO:0007669"/>
    <property type="project" value="InterPro"/>
</dbReference>
<dbReference type="SUPFAM" id="SSF54211">
    <property type="entry name" value="Ribosomal protein S5 domain 2-like"/>
    <property type="match status" value="1"/>
</dbReference>
<dbReference type="RefSeq" id="WP_350257762.1">
    <property type="nucleotide sequence ID" value="NZ_CP138335.1"/>
</dbReference>
<dbReference type="InterPro" id="IPR027065">
    <property type="entry name" value="Lon_Prtase"/>
</dbReference>
<keyword evidence="2" id="KW-0645">Protease</keyword>
<evidence type="ECO:0000313" key="2">
    <source>
        <dbReference type="EMBL" id="XBW07557.1"/>
    </source>
</evidence>
<dbReference type="PANTHER" id="PTHR10046">
    <property type="entry name" value="ATP DEPENDENT LON PROTEASE FAMILY MEMBER"/>
    <property type="match status" value="1"/>
</dbReference>
<reference evidence="2" key="1">
    <citation type="submission" date="2023-11" db="EMBL/GenBank/DDBJ databases">
        <title>Scrofimicrobium hongkongense sp. nov., isolated from a patient with peritonitis.</title>
        <authorList>
            <person name="Lao H.Y."/>
            <person name="Wong A.Y.P."/>
            <person name="Ng T.L."/>
            <person name="Wong R.Y.L."/>
            <person name="Yau M.C.Y."/>
            <person name="Lam J.Y.W."/>
            <person name="Siu G.K.H."/>
        </authorList>
    </citation>
    <scope>NUCLEOTIDE SEQUENCE</scope>
    <source>
        <strain evidence="2">R131</strain>
    </source>
</reference>
<gene>
    <name evidence="2" type="ORF">SAC06_07895</name>
</gene>
<dbReference type="GO" id="GO:0004252">
    <property type="term" value="F:serine-type endopeptidase activity"/>
    <property type="evidence" value="ECO:0007669"/>
    <property type="project" value="InterPro"/>
</dbReference>
<accession>A0AAU7V8F6</accession>
<dbReference type="InterPro" id="IPR014721">
    <property type="entry name" value="Ribsml_uS5_D2-typ_fold_subgr"/>
</dbReference>
<name>A0AAU7V8F6_9ACTO</name>
<dbReference type="EMBL" id="CP138335">
    <property type="protein sequence ID" value="XBW07557.1"/>
    <property type="molecule type" value="Genomic_DNA"/>
</dbReference>
<dbReference type="KEGG" id="sapp:SAC06_07895"/>
<dbReference type="Pfam" id="PF05362">
    <property type="entry name" value="Lon_C"/>
    <property type="match status" value="1"/>
</dbReference>
<protein>
    <submittedName>
        <fullName evidence="2">S16 family serine protease</fullName>
        <ecNumber evidence="2">3.4.21.-</ecNumber>
    </submittedName>
</protein>
<dbReference type="Gene3D" id="3.30.230.10">
    <property type="match status" value="1"/>
</dbReference>
<sequence>MEKTSQPNRLKRALQWLVLIVVAVGLGLAVSLTPLPFVIYSPGPTFDVLGDQDGQPLIEIRGSDEPAEGELRMVTVSEEGGPGTTVTAPMLLRAWRTPGYSISRYSDVYPDDVTSEDMEAVSSAQMESSHSTAAVAALEYLGYRLPTVITVVGIAEDSGAAGKIEVGDQLVSIETPDGTVYPMKSPSAPFRLLRDVPAGTELQVTVERGGRDRTESVITTEDPADPEQGSKLGVVLSFDIDMPVEINFHLENVGGPSAGMMFALGIIDKINGGTLVGDNVIAGTGAMHYDGTVEPIGGIEQKMYGAFRDGAEWFLAPTSNCDEVPGNYPDGLEVRAVGTLSEAVDAVQKIAAGRGDEVPTCESVVG</sequence>
<dbReference type="Gene3D" id="2.30.42.10">
    <property type="match status" value="1"/>
</dbReference>
<feature type="domain" description="Lon proteolytic" evidence="1">
    <location>
        <begin position="255"/>
        <end position="345"/>
    </location>
</feature>
<dbReference type="GO" id="GO:0006508">
    <property type="term" value="P:proteolysis"/>
    <property type="evidence" value="ECO:0007669"/>
    <property type="project" value="UniProtKB-KW"/>
</dbReference>
<proteinExistence type="predicted"/>
<dbReference type="SUPFAM" id="SSF50156">
    <property type="entry name" value="PDZ domain-like"/>
    <property type="match status" value="1"/>
</dbReference>
<dbReference type="GO" id="GO:0004176">
    <property type="term" value="F:ATP-dependent peptidase activity"/>
    <property type="evidence" value="ECO:0007669"/>
    <property type="project" value="InterPro"/>
</dbReference>
<dbReference type="InterPro" id="IPR036034">
    <property type="entry name" value="PDZ_sf"/>
</dbReference>
<evidence type="ECO:0000259" key="1">
    <source>
        <dbReference type="Pfam" id="PF05362"/>
    </source>
</evidence>
<keyword evidence="2" id="KW-0378">Hydrolase</keyword>